<dbReference type="InterPro" id="IPR037291">
    <property type="entry name" value="DUF4139"/>
</dbReference>
<name>A0A8H5BWS4_9AGAR</name>
<dbReference type="Proteomes" id="UP000567179">
    <property type="component" value="Unassembled WGS sequence"/>
</dbReference>
<reference evidence="5 6" key="1">
    <citation type="journal article" date="2020" name="ISME J.">
        <title>Uncovering the hidden diversity of litter-decomposition mechanisms in mushroom-forming fungi.</title>
        <authorList>
            <person name="Floudas D."/>
            <person name="Bentzer J."/>
            <person name="Ahren D."/>
            <person name="Johansson T."/>
            <person name="Persson P."/>
            <person name="Tunlid A."/>
        </authorList>
    </citation>
    <scope>NUCLEOTIDE SEQUENCE [LARGE SCALE GENOMIC DNA]</scope>
    <source>
        <strain evidence="5 6">CBS 101986</strain>
    </source>
</reference>
<feature type="coiled-coil region" evidence="1">
    <location>
        <begin position="90"/>
        <end position="117"/>
    </location>
</feature>
<dbReference type="EMBL" id="JAACJJ010000001">
    <property type="protein sequence ID" value="KAF5330992.1"/>
    <property type="molecule type" value="Genomic_DNA"/>
</dbReference>
<dbReference type="InterPro" id="IPR011935">
    <property type="entry name" value="CHP02231"/>
</dbReference>
<evidence type="ECO:0000259" key="3">
    <source>
        <dbReference type="Pfam" id="PF13598"/>
    </source>
</evidence>
<dbReference type="Pfam" id="PF13600">
    <property type="entry name" value="DUF4140"/>
    <property type="match status" value="1"/>
</dbReference>
<dbReference type="Pfam" id="PF13598">
    <property type="entry name" value="DUF4139"/>
    <property type="match status" value="1"/>
</dbReference>
<accession>A0A8H5BWS4</accession>
<feature type="compositionally biased region" description="Basic residues" evidence="2">
    <location>
        <begin position="305"/>
        <end position="323"/>
    </location>
</feature>
<organism evidence="5 6">
    <name type="scientific">Psilocybe cf. subviscida</name>
    <dbReference type="NCBI Taxonomy" id="2480587"/>
    <lineage>
        <taxon>Eukaryota</taxon>
        <taxon>Fungi</taxon>
        <taxon>Dikarya</taxon>
        <taxon>Basidiomycota</taxon>
        <taxon>Agaricomycotina</taxon>
        <taxon>Agaricomycetes</taxon>
        <taxon>Agaricomycetidae</taxon>
        <taxon>Agaricales</taxon>
        <taxon>Agaricineae</taxon>
        <taxon>Strophariaceae</taxon>
        <taxon>Psilocybe</taxon>
    </lineage>
</organism>
<protein>
    <recommendedName>
        <fullName evidence="7">DUF4139 domain-containing protein</fullName>
    </recommendedName>
</protein>
<gene>
    <name evidence="5" type="ORF">D9619_005225</name>
</gene>
<evidence type="ECO:0000313" key="6">
    <source>
        <dbReference type="Proteomes" id="UP000567179"/>
    </source>
</evidence>
<proteinExistence type="predicted"/>
<evidence type="ECO:0000256" key="2">
    <source>
        <dbReference type="SAM" id="MobiDB-lite"/>
    </source>
</evidence>
<dbReference type="AlphaFoldDB" id="A0A8H5BWS4"/>
<evidence type="ECO:0008006" key="7">
    <source>
        <dbReference type="Google" id="ProtNLM"/>
    </source>
</evidence>
<sequence>MTTYTASSAGQTISLVAADDGVIENINLYPGRAELTRIFRVLVHEGENQVDIHGLPISLVDDSLRIEGLGRATICDVVVSHDDPDRVSALTSATTQVADLKRRRKELSMRISATQQSRSALETYLDTITADSTDVTSLGAIFEEHDKLAGVLDTRILDLEQEVSGVDQLIDTEKKNSQTSNAKQLTRKISITVFAQKAGKVKFNVKYRNRSRSKLDADIRDPGRYSEQRKAFNVALQSAHHSVYLRGKFWKNTKLTLETVTPSLSMTPPRITSWHLWVRDSRSHAYPIVAGMMGPPAIIQERSRSSSRSRSRSRSPRRRRRSHSTSPPPRMQHLQVAVTNNGGVMATFKVPGVVNLPSDAQQHNMTIAQLDLQADFIWYTIPSQDARTFIKAKIKNGSDYRFISGKVKTYVDGSFASTGTMPAVSPQDTFDFSLGIDPGIKVTYHSREKKAAQSGIYSKSTNHTFIQRISIHNAKSTPIKNLKVTDRIPISDDQRIEVRLISPALALPAATPATEKNSSSILKLKSKQSVSDAVKVSSSVTANWDGLGEQDVDQKALGKDGVVCWLVSLAAQERVTLVLQYDISHAEGLDVHGLP</sequence>
<dbReference type="PANTHER" id="PTHR31005:SF8">
    <property type="entry name" value="DUF4139 DOMAIN-CONTAINING PROTEIN"/>
    <property type="match status" value="1"/>
</dbReference>
<comment type="caution">
    <text evidence="5">The sequence shown here is derived from an EMBL/GenBank/DDBJ whole genome shotgun (WGS) entry which is preliminary data.</text>
</comment>
<evidence type="ECO:0000313" key="5">
    <source>
        <dbReference type="EMBL" id="KAF5330992.1"/>
    </source>
</evidence>
<evidence type="ECO:0000256" key="1">
    <source>
        <dbReference type="SAM" id="Coils"/>
    </source>
</evidence>
<evidence type="ECO:0000259" key="4">
    <source>
        <dbReference type="Pfam" id="PF13600"/>
    </source>
</evidence>
<feature type="domain" description="DUF4139" evidence="3">
    <location>
        <begin position="249"/>
        <end position="586"/>
    </location>
</feature>
<feature type="domain" description="DUF4140" evidence="4">
    <location>
        <begin position="27"/>
        <end position="126"/>
    </location>
</feature>
<feature type="region of interest" description="Disordered" evidence="2">
    <location>
        <begin position="297"/>
        <end position="332"/>
    </location>
</feature>
<dbReference type="OrthoDB" id="10068793at2759"/>
<dbReference type="NCBIfam" id="TIGR02231">
    <property type="entry name" value="mucoidy inhibitor MuiA family protein"/>
    <property type="match status" value="1"/>
</dbReference>
<dbReference type="PANTHER" id="PTHR31005">
    <property type="entry name" value="DUF4139 DOMAIN-CONTAINING PROTEIN"/>
    <property type="match status" value="1"/>
</dbReference>
<keyword evidence="6" id="KW-1185">Reference proteome</keyword>
<keyword evidence="1" id="KW-0175">Coiled coil</keyword>
<dbReference type="InterPro" id="IPR025554">
    <property type="entry name" value="DUF4140"/>
</dbReference>